<gene>
    <name evidence="3" type="ORF">H9800_04520</name>
</gene>
<feature type="region of interest" description="Disordered" evidence="1">
    <location>
        <begin position="130"/>
        <end position="159"/>
    </location>
</feature>
<dbReference type="Pfam" id="PF22677">
    <property type="entry name" value="Ble-like_N"/>
    <property type="match status" value="1"/>
</dbReference>
<evidence type="ECO:0000313" key="4">
    <source>
        <dbReference type="Proteomes" id="UP000824220"/>
    </source>
</evidence>
<evidence type="ECO:0000259" key="2">
    <source>
        <dbReference type="PROSITE" id="PS51819"/>
    </source>
</evidence>
<dbReference type="PROSITE" id="PS51819">
    <property type="entry name" value="VOC"/>
    <property type="match status" value="1"/>
</dbReference>
<organism evidence="3 4">
    <name type="scientific">Candidatus Microbacterium stercoravium</name>
    <dbReference type="NCBI Taxonomy" id="2838697"/>
    <lineage>
        <taxon>Bacteria</taxon>
        <taxon>Bacillati</taxon>
        <taxon>Actinomycetota</taxon>
        <taxon>Actinomycetes</taxon>
        <taxon>Micrococcales</taxon>
        <taxon>Microbacteriaceae</taxon>
        <taxon>Microbacterium</taxon>
    </lineage>
</organism>
<dbReference type="PANTHER" id="PTHR36503">
    <property type="entry name" value="BLR2520 PROTEIN"/>
    <property type="match status" value="1"/>
</dbReference>
<dbReference type="EMBL" id="DXAM01000060">
    <property type="protein sequence ID" value="HJA04105.1"/>
    <property type="molecule type" value="Genomic_DNA"/>
</dbReference>
<comment type="caution">
    <text evidence="3">The sequence shown here is derived from an EMBL/GenBank/DDBJ whole genome shotgun (WGS) entry which is preliminary data.</text>
</comment>
<dbReference type="Proteomes" id="UP000824220">
    <property type="component" value="Unassembled WGS sequence"/>
</dbReference>
<name>A0A9D2H5S4_9MICO</name>
<reference evidence="3" key="1">
    <citation type="journal article" date="2021" name="PeerJ">
        <title>Extensive microbial diversity within the chicken gut microbiome revealed by metagenomics and culture.</title>
        <authorList>
            <person name="Gilroy R."/>
            <person name="Ravi A."/>
            <person name="Getino M."/>
            <person name="Pursley I."/>
            <person name="Horton D.L."/>
            <person name="Alikhan N.F."/>
            <person name="Baker D."/>
            <person name="Gharbi K."/>
            <person name="Hall N."/>
            <person name="Watson M."/>
            <person name="Adriaenssens E.M."/>
            <person name="Foster-Nyarko E."/>
            <person name="Jarju S."/>
            <person name="Secka A."/>
            <person name="Antonio M."/>
            <person name="Oren A."/>
            <person name="Chaudhuri R.R."/>
            <person name="La Ragione R."/>
            <person name="Hildebrand F."/>
            <person name="Pallen M.J."/>
        </authorList>
    </citation>
    <scope>NUCLEOTIDE SEQUENCE</scope>
    <source>
        <strain evidence="3">ChiHjej8B7-3636</strain>
    </source>
</reference>
<dbReference type="InterPro" id="IPR029068">
    <property type="entry name" value="Glyas_Bleomycin-R_OHBP_Dase"/>
</dbReference>
<evidence type="ECO:0000256" key="1">
    <source>
        <dbReference type="SAM" id="MobiDB-lite"/>
    </source>
</evidence>
<dbReference type="Gene3D" id="3.10.180.10">
    <property type="entry name" value="2,3-Dihydroxybiphenyl 1,2-Dioxygenase, domain 1"/>
    <property type="match status" value="1"/>
</dbReference>
<accession>A0A9D2H5S4</accession>
<protein>
    <submittedName>
        <fullName evidence="3">VOC family protein</fullName>
    </submittedName>
</protein>
<dbReference type="AlphaFoldDB" id="A0A9D2H5S4"/>
<dbReference type="InterPro" id="IPR053863">
    <property type="entry name" value="Glyoxy/Ble-like_N"/>
</dbReference>
<feature type="domain" description="VOC" evidence="2">
    <location>
        <begin position="2"/>
        <end position="126"/>
    </location>
</feature>
<dbReference type="SUPFAM" id="SSF54593">
    <property type="entry name" value="Glyoxalase/Bleomycin resistance protein/Dihydroxybiphenyl dioxygenase"/>
    <property type="match status" value="1"/>
</dbReference>
<dbReference type="PANTHER" id="PTHR36503:SF2">
    <property type="entry name" value="BLR2408 PROTEIN"/>
    <property type="match status" value="1"/>
</dbReference>
<evidence type="ECO:0000313" key="3">
    <source>
        <dbReference type="EMBL" id="HJA04105.1"/>
    </source>
</evidence>
<reference evidence="3" key="2">
    <citation type="submission" date="2021-04" db="EMBL/GenBank/DDBJ databases">
        <authorList>
            <person name="Gilroy R."/>
        </authorList>
    </citation>
    <scope>NUCLEOTIDE SEQUENCE</scope>
    <source>
        <strain evidence="3">ChiHjej8B7-3636</strain>
    </source>
</reference>
<dbReference type="InterPro" id="IPR037523">
    <property type="entry name" value="VOC_core"/>
</dbReference>
<sequence>MVMIFVNLPVADLDRSKAFYTGLGAEIVPEFTDENASCIKWDENVFFMVLRTDYFATFTDQPVIAPTAGAQSITALSRDSREHVERTRELVLEHGGGENKPPVDYGFMYQVSMTDPDGHILEFMWMTDEAAESGPSAPTEPVENDPFSDALEEGWPARD</sequence>
<proteinExistence type="predicted"/>